<keyword evidence="3" id="KW-0808">Transferase</keyword>
<sequence>MLRETVQQPRMTEPAPPHAPLLDYYSSSSERSDFVRNLFNRTAGSYDRINAAFALGSGAWYRRRALRQAGLAPGARMLDVAIGTGLVAREAASILGGTQDLIGLDLSEGMLAVARRQLGLTLVQARAEALPFADGSFDFISMGYALRHVADLGALFTEFRRVLRPGGRVVVLEIARPEGRIAQALLRGYMGAVVPAVSRLSGSGSATLMRYYWDTIEACVPPAEILAQLGGAGLEQVGCATELGMMRAYTARCAA</sequence>
<dbReference type="PANTHER" id="PTHR43591:SF24">
    <property type="entry name" value="2-METHOXY-6-POLYPRENYL-1,4-BENZOQUINOL METHYLASE, MITOCHONDRIAL"/>
    <property type="match status" value="1"/>
</dbReference>
<proteinExistence type="predicted"/>
<evidence type="ECO:0000256" key="5">
    <source>
        <dbReference type="SAM" id="MobiDB-lite"/>
    </source>
</evidence>
<dbReference type="SUPFAM" id="SSF53335">
    <property type="entry name" value="S-adenosyl-L-methionine-dependent methyltransferases"/>
    <property type="match status" value="1"/>
</dbReference>
<keyword evidence="4" id="KW-0949">S-adenosyl-L-methionine</keyword>
<gene>
    <name evidence="6" type="ORF">HB662_23365</name>
</gene>
<dbReference type="GO" id="GO:0032259">
    <property type="term" value="P:methylation"/>
    <property type="evidence" value="ECO:0007669"/>
    <property type="project" value="UniProtKB-KW"/>
</dbReference>
<evidence type="ECO:0000256" key="3">
    <source>
        <dbReference type="ARBA" id="ARBA00022679"/>
    </source>
</evidence>
<comment type="caution">
    <text evidence="6">The sequence shown here is derived from an EMBL/GenBank/DDBJ whole genome shotgun (WGS) entry which is preliminary data.</text>
</comment>
<dbReference type="CDD" id="cd02440">
    <property type="entry name" value="AdoMet_MTases"/>
    <property type="match status" value="1"/>
</dbReference>
<feature type="region of interest" description="Disordered" evidence="5">
    <location>
        <begin position="1"/>
        <end position="20"/>
    </location>
</feature>
<feature type="compositionally biased region" description="Polar residues" evidence="5">
    <location>
        <begin position="1"/>
        <end position="10"/>
    </location>
</feature>
<organism evidence="6 7">
    <name type="scientific">Falsiroseomonas frigidaquae</name>
    <dbReference type="NCBI Taxonomy" id="487318"/>
    <lineage>
        <taxon>Bacteria</taxon>
        <taxon>Pseudomonadati</taxon>
        <taxon>Pseudomonadota</taxon>
        <taxon>Alphaproteobacteria</taxon>
        <taxon>Acetobacterales</taxon>
        <taxon>Roseomonadaceae</taxon>
        <taxon>Falsiroseomonas</taxon>
    </lineage>
</organism>
<dbReference type="InterPro" id="IPR004033">
    <property type="entry name" value="UbiE/COQ5_MeTrFase"/>
</dbReference>
<evidence type="ECO:0000313" key="7">
    <source>
        <dbReference type="Proteomes" id="UP000765160"/>
    </source>
</evidence>
<dbReference type="InterPro" id="IPR029063">
    <property type="entry name" value="SAM-dependent_MTases_sf"/>
</dbReference>
<name>A0ABX1F5R0_9PROT</name>
<dbReference type="PROSITE" id="PS51608">
    <property type="entry name" value="SAM_MT_UBIE"/>
    <property type="match status" value="1"/>
</dbReference>
<protein>
    <submittedName>
        <fullName evidence="6">Class I SAM-dependent methyltransferase</fullName>
    </submittedName>
</protein>
<evidence type="ECO:0000256" key="1">
    <source>
        <dbReference type="ARBA" id="ARBA00022428"/>
    </source>
</evidence>
<evidence type="ECO:0000256" key="4">
    <source>
        <dbReference type="ARBA" id="ARBA00022691"/>
    </source>
</evidence>
<dbReference type="EMBL" id="JAAVTX010000007">
    <property type="protein sequence ID" value="NKE47736.1"/>
    <property type="molecule type" value="Genomic_DNA"/>
</dbReference>
<evidence type="ECO:0000256" key="2">
    <source>
        <dbReference type="ARBA" id="ARBA00022603"/>
    </source>
</evidence>
<evidence type="ECO:0000313" key="6">
    <source>
        <dbReference type="EMBL" id="NKE47736.1"/>
    </source>
</evidence>
<keyword evidence="7" id="KW-1185">Reference proteome</keyword>
<dbReference type="Proteomes" id="UP000765160">
    <property type="component" value="Unassembled WGS sequence"/>
</dbReference>
<accession>A0ABX1F5R0</accession>
<dbReference type="PANTHER" id="PTHR43591">
    <property type="entry name" value="METHYLTRANSFERASE"/>
    <property type="match status" value="1"/>
</dbReference>
<dbReference type="Pfam" id="PF01209">
    <property type="entry name" value="Ubie_methyltran"/>
    <property type="match status" value="1"/>
</dbReference>
<dbReference type="GO" id="GO:0008168">
    <property type="term" value="F:methyltransferase activity"/>
    <property type="evidence" value="ECO:0007669"/>
    <property type="project" value="UniProtKB-KW"/>
</dbReference>
<dbReference type="Gene3D" id="3.40.50.150">
    <property type="entry name" value="Vaccinia Virus protein VP39"/>
    <property type="match status" value="1"/>
</dbReference>
<reference evidence="6 7" key="1">
    <citation type="submission" date="2020-03" db="EMBL/GenBank/DDBJ databases">
        <title>Roseomonas selenitidurans sp. nov. isolated from soil.</title>
        <authorList>
            <person name="Liu H."/>
        </authorList>
    </citation>
    <scope>NUCLEOTIDE SEQUENCE [LARGE SCALE GENOMIC DNA]</scope>
    <source>
        <strain evidence="6 7">JCM 15073</strain>
    </source>
</reference>
<keyword evidence="2 6" id="KW-0489">Methyltransferase</keyword>
<keyword evidence="1" id="KW-0474">Menaquinone biosynthesis</keyword>